<name>A0A9Q5C1R8_LACHE</name>
<feature type="domain" description="IrrE N-terminal-like" evidence="1">
    <location>
        <begin position="202"/>
        <end position="301"/>
    </location>
</feature>
<accession>A0A9Q5C1R8</accession>
<dbReference type="InterPro" id="IPR052345">
    <property type="entry name" value="Rad_response_metalloprotease"/>
</dbReference>
<protein>
    <recommendedName>
        <fullName evidence="1">IrrE N-terminal-like domain-containing protein</fullName>
    </recommendedName>
</protein>
<dbReference type="EMBL" id="WCGB01000056">
    <property type="protein sequence ID" value="NRN92292.1"/>
    <property type="molecule type" value="Genomic_DNA"/>
</dbReference>
<sequence length="389" mass="44729">MATATFKVNNDILNWVLQIAGTQLNSEWINKINTWIKGEKTPTINQLKNLSKKSQIPFGNFFLSQPPRVEMPLLQFRTIDNSGITDASHELLSTIDAIQLRAAWLEDYRIKEGYSKIAFIGMGNKKKYRSASYKEIAEEILKYFDLVKGWNSTLKSNQNAFNFLRKKLSQKGIVTETGSFVGNKTRDSLNINEFRAFVLINKYAPFIFINTKDSKNARLFSLVHELVHLWYEKTEIFNYNFQTNPQYLNKKLEQQVNKISECILFDKDIFVKAWIESNDLALDKIYEIAKKFKTSPIATAITAKNYGLITQRVVDEVKGETTKNVANRKNKGGPNFYDTLAYRIDINFATSVINSTEAGDTTYLDAFSLLNVKNMKGYDSLKQRVEEKM</sequence>
<dbReference type="Gene3D" id="1.10.10.2910">
    <property type="match status" value="1"/>
</dbReference>
<evidence type="ECO:0000259" key="1">
    <source>
        <dbReference type="Pfam" id="PF06114"/>
    </source>
</evidence>
<dbReference type="Pfam" id="PF06114">
    <property type="entry name" value="Peptidase_M78"/>
    <property type="match status" value="1"/>
</dbReference>
<evidence type="ECO:0000313" key="3">
    <source>
        <dbReference type="EMBL" id="NRO34855.1"/>
    </source>
</evidence>
<dbReference type="PANTHER" id="PTHR43236:SF2">
    <property type="entry name" value="BLL0069 PROTEIN"/>
    <property type="match status" value="1"/>
</dbReference>
<comment type="caution">
    <text evidence="3">The sequence shown here is derived from an EMBL/GenBank/DDBJ whole genome shotgun (WGS) entry which is preliminary data.</text>
</comment>
<dbReference type="RefSeq" id="WP_254258734.1">
    <property type="nucleotide sequence ID" value="NZ_WCFH01000053.1"/>
</dbReference>
<evidence type="ECO:0000313" key="4">
    <source>
        <dbReference type="Proteomes" id="UP000651333"/>
    </source>
</evidence>
<proteinExistence type="predicted"/>
<dbReference type="EMBL" id="WCHB01000030">
    <property type="protein sequence ID" value="NRO34855.1"/>
    <property type="molecule type" value="Genomic_DNA"/>
</dbReference>
<organism evidence="3 4">
    <name type="scientific">Lactobacillus helveticus</name>
    <name type="common">Lactobacillus suntoryeus</name>
    <dbReference type="NCBI Taxonomy" id="1587"/>
    <lineage>
        <taxon>Bacteria</taxon>
        <taxon>Bacillati</taxon>
        <taxon>Bacillota</taxon>
        <taxon>Bacilli</taxon>
        <taxon>Lactobacillales</taxon>
        <taxon>Lactobacillaceae</taxon>
        <taxon>Lactobacillus</taxon>
    </lineage>
</organism>
<reference evidence="3" key="1">
    <citation type="submission" date="2019-09" db="EMBL/GenBank/DDBJ databases">
        <title>Comparative genomic analysis of Lactobacillus helveticus.</title>
        <authorList>
            <person name="Zhang H."/>
            <person name="Chen Y."/>
            <person name="Zhong Z."/>
        </authorList>
    </citation>
    <scope>NUCLEOTIDE SEQUENCE</scope>
    <source>
        <strain evidence="3">IMAU30003</strain>
        <strain evidence="2">IMAU50013</strain>
    </source>
</reference>
<dbReference type="Proteomes" id="UP000651333">
    <property type="component" value="Unassembled WGS sequence"/>
</dbReference>
<dbReference type="Proteomes" id="UP000601587">
    <property type="component" value="Unassembled WGS sequence"/>
</dbReference>
<dbReference type="InterPro" id="IPR010359">
    <property type="entry name" value="IrrE_HExxH"/>
</dbReference>
<gene>
    <name evidence="3" type="ORF">IMAU30003_01100</name>
    <name evidence="2" type="ORF">IMAU50013_01858</name>
</gene>
<evidence type="ECO:0000313" key="2">
    <source>
        <dbReference type="EMBL" id="NRN92292.1"/>
    </source>
</evidence>
<dbReference type="PANTHER" id="PTHR43236">
    <property type="entry name" value="ANTITOXIN HIGA1"/>
    <property type="match status" value="1"/>
</dbReference>
<dbReference type="AlphaFoldDB" id="A0A9Q5C1R8"/>